<keyword evidence="4" id="KW-1185">Reference proteome</keyword>
<accession>A0A512HUK5</accession>
<evidence type="ECO:0000313" key="3">
    <source>
        <dbReference type="EMBL" id="GEO89118.1"/>
    </source>
</evidence>
<protein>
    <recommendedName>
        <fullName evidence="2">GH16 domain-containing protein</fullName>
    </recommendedName>
</protein>
<name>A0A512HUK5_9ACTN</name>
<dbReference type="GO" id="GO:0005975">
    <property type="term" value="P:carbohydrate metabolic process"/>
    <property type="evidence" value="ECO:0007669"/>
    <property type="project" value="InterPro"/>
</dbReference>
<dbReference type="Proteomes" id="UP000321769">
    <property type="component" value="Unassembled WGS sequence"/>
</dbReference>
<proteinExistence type="predicted"/>
<dbReference type="GO" id="GO:0004553">
    <property type="term" value="F:hydrolase activity, hydrolyzing O-glycosyl compounds"/>
    <property type="evidence" value="ECO:0007669"/>
    <property type="project" value="InterPro"/>
</dbReference>
<keyword evidence="1" id="KW-0732">Signal</keyword>
<feature type="domain" description="GH16" evidence="2">
    <location>
        <begin position="221"/>
        <end position="465"/>
    </location>
</feature>
<comment type="caution">
    <text evidence="3">The sequence shown here is derived from an EMBL/GenBank/DDBJ whole genome shotgun (WGS) entry which is preliminary data.</text>
</comment>
<evidence type="ECO:0000256" key="1">
    <source>
        <dbReference type="SAM" id="SignalP"/>
    </source>
</evidence>
<evidence type="ECO:0000313" key="4">
    <source>
        <dbReference type="Proteomes" id="UP000321769"/>
    </source>
</evidence>
<gene>
    <name evidence="3" type="ORF">AFL01nite_14450</name>
</gene>
<dbReference type="Pfam" id="PF00722">
    <property type="entry name" value="Glyco_hydro_16"/>
    <property type="match status" value="1"/>
</dbReference>
<dbReference type="RefSeq" id="WP_186813860.1">
    <property type="nucleotide sequence ID" value="NZ_BAAAYQ010000001.1"/>
</dbReference>
<dbReference type="PANTHER" id="PTHR10963:SF60">
    <property type="entry name" value="GRAM-NEGATIVE BACTERIA-BINDING PROTEIN 1-RELATED"/>
    <property type="match status" value="1"/>
</dbReference>
<sequence>MLRKFLAVLVGLFLAAGLTVAVSGTTAAVAASPGLKRSPAKPWPGEVTKLKGTIAPKGRIVALQKYQAGRWVQVKRTRTKTKGAFSLAVRASTTRVKYRVVAPKAKVAGKTRRQVVTSSRTVVATAPSVRLAFGSTPVVKKNGRAYLSGRVSATPAASRANVVVQRMSAKGWRNVTSGKLTKGSHRFTVVANKYKYRALVRATGSTANWAVSKTVTPRWRVTWRDEFTNDAKSRQTWDHRDLGSRYGRRVCSTTGARQTTYPGGVMRLRLSKDSRPKQDPDGTRVKNWKKACPDGTYLNAMVGTQVTKNFKQGVFAARVKFQAPQGMHGAFWLQSNGGTPEIDVAEYFGNGRADGGLASFLHSRPNARGKQTTVGGVLKSADRIVNRGSGTAASRYHVYSVEWTKTGYVFRIDGKVTLRTKRLRSNDPHFMVLSLISSDWEMKNLKKSQLKKAYVDVDWVRVWQK</sequence>
<dbReference type="AlphaFoldDB" id="A0A512HUK5"/>
<reference evidence="3 4" key="1">
    <citation type="submission" date="2019-07" db="EMBL/GenBank/DDBJ databases">
        <title>Whole genome shotgun sequence of Aeromicrobium flavum NBRC 107625.</title>
        <authorList>
            <person name="Hosoyama A."/>
            <person name="Uohara A."/>
            <person name="Ohji S."/>
            <person name="Ichikawa N."/>
        </authorList>
    </citation>
    <scope>NUCLEOTIDE SEQUENCE [LARGE SCALE GENOMIC DNA]</scope>
    <source>
        <strain evidence="3 4">NBRC 107625</strain>
    </source>
</reference>
<feature type="signal peptide" evidence="1">
    <location>
        <begin position="1"/>
        <end position="21"/>
    </location>
</feature>
<organism evidence="3 4">
    <name type="scientific">Aeromicrobium flavum</name>
    <dbReference type="NCBI Taxonomy" id="416568"/>
    <lineage>
        <taxon>Bacteria</taxon>
        <taxon>Bacillati</taxon>
        <taxon>Actinomycetota</taxon>
        <taxon>Actinomycetes</taxon>
        <taxon>Propionibacteriales</taxon>
        <taxon>Nocardioidaceae</taxon>
        <taxon>Aeromicrobium</taxon>
    </lineage>
</organism>
<dbReference type="InterPro" id="IPR013320">
    <property type="entry name" value="ConA-like_dom_sf"/>
</dbReference>
<dbReference type="PROSITE" id="PS51762">
    <property type="entry name" value="GH16_2"/>
    <property type="match status" value="1"/>
</dbReference>
<dbReference type="InterPro" id="IPR050546">
    <property type="entry name" value="Glycosyl_Hydrlase_16"/>
</dbReference>
<dbReference type="InterPro" id="IPR000757">
    <property type="entry name" value="Beta-glucanase-like"/>
</dbReference>
<dbReference type="Gene3D" id="2.60.120.200">
    <property type="match status" value="1"/>
</dbReference>
<dbReference type="SUPFAM" id="SSF49899">
    <property type="entry name" value="Concanavalin A-like lectins/glucanases"/>
    <property type="match status" value="1"/>
</dbReference>
<dbReference type="EMBL" id="BJZQ01000005">
    <property type="protein sequence ID" value="GEO89118.1"/>
    <property type="molecule type" value="Genomic_DNA"/>
</dbReference>
<evidence type="ECO:0000259" key="2">
    <source>
        <dbReference type="PROSITE" id="PS51762"/>
    </source>
</evidence>
<feature type="chain" id="PRO_5038743191" description="GH16 domain-containing protein" evidence="1">
    <location>
        <begin position="22"/>
        <end position="465"/>
    </location>
</feature>
<dbReference type="PANTHER" id="PTHR10963">
    <property type="entry name" value="GLYCOSYL HYDROLASE-RELATED"/>
    <property type="match status" value="1"/>
</dbReference>
<dbReference type="CDD" id="cd00413">
    <property type="entry name" value="Glyco_hydrolase_16"/>
    <property type="match status" value="1"/>
</dbReference>